<dbReference type="PANTHER" id="PTHR12993:SF30">
    <property type="entry name" value="N-ACETYL-ALPHA-D-GLUCOSAMINYL L-MALATE DEACETYLASE 1"/>
    <property type="match status" value="1"/>
</dbReference>
<organism evidence="2 3">
    <name type="scientific">Nocardioides lentus</name>
    <dbReference type="NCBI Taxonomy" id="338077"/>
    <lineage>
        <taxon>Bacteria</taxon>
        <taxon>Bacillati</taxon>
        <taxon>Actinomycetota</taxon>
        <taxon>Actinomycetes</taxon>
        <taxon>Propionibacteriales</taxon>
        <taxon>Nocardioidaceae</taxon>
        <taxon>Nocardioides</taxon>
    </lineage>
</organism>
<dbReference type="Pfam" id="PF02585">
    <property type="entry name" value="PIG-L"/>
    <property type="match status" value="1"/>
</dbReference>
<proteinExistence type="predicted"/>
<dbReference type="InterPro" id="IPR024078">
    <property type="entry name" value="LmbE-like_dom_sf"/>
</dbReference>
<evidence type="ECO:0000313" key="3">
    <source>
        <dbReference type="Proteomes" id="UP001501612"/>
    </source>
</evidence>
<dbReference type="Proteomes" id="UP001501612">
    <property type="component" value="Unassembled WGS sequence"/>
</dbReference>
<evidence type="ECO:0000313" key="2">
    <source>
        <dbReference type="EMBL" id="GAA1920059.1"/>
    </source>
</evidence>
<dbReference type="EMBL" id="BAAAMY010000005">
    <property type="protein sequence ID" value="GAA1920059.1"/>
    <property type="molecule type" value="Genomic_DNA"/>
</dbReference>
<protein>
    <submittedName>
        <fullName evidence="2">PIG-L family deacetylase</fullName>
    </submittedName>
</protein>
<reference evidence="2 3" key="1">
    <citation type="journal article" date="2019" name="Int. J. Syst. Evol. Microbiol.">
        <title>The Global Catalogue of Microorganisms (GCM) 10K type strain sequencing project: providing services to taxonomists for standard genome sequencing and annotation.</title>
        <authorList>
            <consortium name="The Broad Institute Genomics Platform"/>
            <consortium name="The Broad Institute Genome Sequencing Center for Infectious Disease"/>
            <person name="Wu L."/>
            <person name="Ma J."/>
        </authorList>
    </citation>
    <scope>NUCLEOTIDE SEQUENCE [LARGE SCALE GENOMIC DNA]</scope>
    <source>
        <strain evidence="2 3">JCM 14046</strain>
    </source>
</reference>
<dbReference type="InterPro" id="IPR003737">
    <property type="entry name" value="GlcNAc_PI_deacetylase-related"/>
</dbReference>
<keyword evidence="3" id="KW-1185">Reference proteome</keyword>
<accession>A0ABN2PF17</accession>
<evidence type="ECO:0000256" key="1">
    <source>
        <dbReference type="ARBA" id="ARBA00022833"/>
    </source>
</evidence>
<dbReference type="SUPFAM" id="SSF102588">
    <property type="entry name" value="LmbE-like"/>
    <property type="match status" value="1"/>
</dbReference>
<dbReference type="PANTHER" id="PTHR12993">
    <property type="entry name" value="N-ACETYLGLUCOSAMINYL-PHOSPHATIDYLINOSITOL DE-N-ACETYLASE-RELATED"/>
    <property type="match status" value="1"/>
</dbReference>
<name>A0ABN2PF17_9ACTN</name>
<dbReference type="Gene3D" id="3.40.50.10320">
    <property type="entry name" value="LmbE-like"/>
    <property type="match status" value="1"/>
</dbReference>
<sequence length="219" mass="23767">MLGLRLPDGPLEVLCLGAHPDDVEIGCGATLLRLARRPGVRVRGVVLTGAGGPREAEARAALPRFVPDAEVEVHDLPDGRLPAAWAAVKETLEDLARRTAPDVVLAPRTDDAHQDHRLVGGLVPTVWRDALVLHYEIPKWDGDLGPMSHYVGVDATTMRRKLELLDASFPSQLARDWWDAETFGGLMRLRGIECRAPYAEAFRAAKVLLDLAPGPGEGT</sequence>
<dbReference type="RefSeq" id="WP_344007096.1">
    <property type="nucleotide sequence ID" value="NZ_BAAAMY010000005.1"/>
</dbReference>
<keyword evidence="1" id="KW-0862">Zinc</keyword>
<comment type="caution">
    <text evidence="2">The sequence shown here is derived from an EMBL/GenBank/DDBJ whole genome shotgun (WGS) entry which is preliminary data.</text>
</comment>
<gene>
    <name evidence="2" type="ORF">GCM10009737_21980</name>
</gene>